<sequence>MAELLLVLILISAIGGAVIYGVCWAAYWMTYGATWLVYRAALAIERRVDR</sequence>
<organism evidence="1 2">
    <name type="scientific">Nocardia nova SH22a</name>
    <dbReference type="NCBI Taxonomy" id="1415166"/>
    <lineage>
        <taxon>Bacteria</taxon>
        <taxon>Bacillati</taxon>
        <taxon>Actinomycetota</taxon>
        <taxon>Actinomycetes</taxon>
        <taxon>Mycobacteriales</taxon>
        <taxon>Nocardiaceae</taxon>
        <taxon>Nocardia</taxon>
    </lineage>
</organism>
<dbReference type="OrthoDB" id="6080098at2"/>
<dbReference type="EMBL" id="CP006850">
    <property type="protein sequence ID" value="AHH16569.1"/>
    <property type="molecule type" value="Genomic_DNA"/>
</dbReference>
<dbReference type="Proteomes" id="UP000019150">
    <property type="component" value="Chromosome"/>
</dbReference>
<evidence type="ECO:0000313" key="2">
    <source>
        <dbReference type="Proteomes" id="UP000019150"/>
    </source>
</evidence>
<protein>
    <submittedName>
        <fullName evidence="1">Uncharacterized protein</fullName>
    </submittedName>
</protein>
<dbReference type="AlphaFoldDB" id="W5TBM9"/>
<proteinExistence type="predicted"/>
<dbReference type="HOGENOM" id="CLU_3120414_0_0_11"/>
<accession>W5TBM9</accession>
<keyword evidence="2" id="KW-1185">Reference proteome</keyword>
<gene>
    <name evidence="1" type="ORF">NONO_c17690</name>
</gene>
<dbReference type="KEGG" id="nno:NONO_c17690"/>
<dbReference type="RefSeq" id="WP_158436173.1">
    <property type="nucleotide sequence ID" value="NZ_CP006850.1"/>
</dbReference>
<evidence type="ECO:0000313" key="1">
    <source>
        <dbReference type="EMBL" id="AHH16569.1"/>
    </source>
</evidence>
<reference evidence="1 2" key="1">
    <citation type="journal article" date="2014" name="Appl. Environ. Microbiol.">
        <title>Insights into the Microbial Degradation of Rubber and Gutta-Percha by Analysis of the Complete Genome of Nocardia nova SH22a.</title>
        <authorList>
            <person name="Luo Q."/>
            <person name="Hiessl S."/>
            <person name="Poehlein A."/>
            <person name="Daniel R."/>
            <person name="Steinbuchel A."/>
        </authorList>
    </citation>
    <scope>NUCLEOTIDE SEQUENCE [LARGE SCALE GENOMIC DNA]</scope>
    <source>
        <strain evidence="1">SH22a</strain>
    </source>
</reference>
<name>W5TBM9_9NOCA</name>
<dbReference type="PATRIC" id="fig|1415166.3.peg.1791"/>